<keyword evidence="6" id="KW-1185">Reference proteome</keyword>
<dbReference type="GO" id="GO:0046983">
    <property type="term" value="F:protein dimerization activity"/>
    <property type="evidence" value="ECO:0007669"/>
    <property type="project" value="InterPro"/>
</dbReference>
<gene>
    <name evidence="5" type="ORF">ZIOFF_003011</name>
</gene>
<evidence type="ECO:0000256" key="2">
    <source>
        <dbReference type="ARBA" id="ARBA00023015"/>
    </source>
</evidence>
<dbReference type="Proteomes" id="UP000734854">
    <property type="component" value="Unassembled WGS sequence"/>
</dbReference>
<feature type="compositionally biased region" description="Low complexity" evidence="4">
    <location>
        <begin position="600"/>
        <end position="618"/>
    </location>
</feature>
<dbReference type="EMBL" id="JACMSC010000001">
    <property type="protein sequence ID" value="KAG6537908.1"/>
    <property type="molecule type" value="Genomic_DNA"/>
</dbReference>
<sequence>MSCFALIKNPCRGCLKPFSDSFLVCGFWSLELSHDEVWPLMVLDDVSSSWSCSSSSGHKLFGTVEYLGSFASRPANLAALVPHTSCLILLLNPSYLGALRLFRVVGFHLCGAMNQYVPDWAVEDDSGCLTDLLPNSSQKKPTGLENELVELLWRNGHVVMHSQMRRKAAPAVCEFKQPQKHEQSLGNSSNLIQEAESASWFQYPLDDSFEKEFCSEFFPEIEAAETDKISKDLVAEEQRFLRFGSTNDSNNDFTGAAAKQSTPSSQEHVMPPPISHCLGSTPQSSCLDNASVQNFLQLSNMMKADMGVSSSRQLGHKGSGSNYQTGTVESSMMTVGSSNCGSNQVQARTEPVNALSNDAAGIMAGLKEDAGTRLLSDRLQSKPHEVALTSSSGGSGCSFGRQGQKNASNQSHKRKAREVEDSVCQSEDAEYESIEEKKQTQRPMSKRRSRAAEVHNLSERTDKASMLDEAIEYLKSLQLQVQMMWMGSGMASMMFPGVQQYIPGIGMGMGHHGSMPPISTAVQLPRVPLVNQPVHPASSANQTSIFPSPALSAVSFPNQMQNIHLPESYARYLGMHMMPPPQVSNFCTYGSHLVQQNKSAVAPRSTSPASAAGAPGATIGNKKSGKFKVVDGQTSHQVPAEIVPVARGLKVTDTGF</sequence>
<accession>A0A8J5IS81</accession>
<dbReference type="GO" id="GO:0003700">
    <property type="term" value="F:DNA-binding transcription factor activity"/>
    <property type="evidence" value="ECO:0007669"/>
    <property type="project" value="InterPro"/>
</dbReference>
<name>A0A8J5IS81_ZINOF</name>
<dbReference type="PANTHER" id="PTHR46807:SF7">
    <property type="entry name" value="BHLH DOMAIN-CONTAINING PROTEIN"/>
    <property type="match status" value="1"/>
</dbReference>
<dbReference type="InterPro" id="IPR036638">
    <property type="entry name" value="HLH_DNA-bd_sf"/>
</dbReference>
<dbReference type="AlphaFoldDB" id="A0A8J5IS81"/>
<feature type="compositionally biased region" description="Polar residues" evidence="4">
    <location>
        <begin position="245"/>
        <end position="267"/>
    </location>
</feature>
<evidence type="ECO:0000256" key="3">
    <source>
        <dbReference type="ARBA" id="ARBA00023163"/>
    </source>
</evidence>
<feature type="region of interest" description="Disordered" evidence="4">
    <location>
        <begin position="600"/>
        <end position="622"/>
    </location>
</feature>
<protein>
    <submittedName>
        <fullName evidence="5">Uncharacterized protein</fullName>
    </submittedName>
</protein>
<dbReference type="InterPro" id="IPR044273">
    <property type="entry name" value="PIF3-like"/>
</dbReference>
<comment type="caution">
    <text evidence="5">The sequence shown here is derived from an EMBL/GenBank/DDBJ whole genome shotgun (WGS) entry which is preliminary data.</text>
</comment>
<evidence type="ECO:0000256" key="1">
    <source>
        <dbReference type="ARBA" id="ARBA00005510"/>
    </source>
</evidence>
<keyword evidence="2" id="KW-0805">Transcription regulation</keyword>
<dbReference type="SUPFAM" id="SSF47459">
    <property type="entry name" value="HLH, helix-loop-helix DNA-binding domain"/>
    <property type="match status" value="1"/>
</dbReference>
<evidence type="ECO:0000313" key="6">
    <source>
        <dbReference type="Proteomes" id="UP000734854"/>
    </source>
</evidence>
<feature type="region of interest" description="Disordered" evidence="4">
    <location>
        <begin position="245"/>
        <end position="271"/>
    </location>
</feature>
<evidence type="ECO:0000313" key="5">
    <source>
        <dbReference type="EMBL" id="KAG6537908.1"/>
    </source>
</evidence>
<comment type="similarity">
    <text evidence="1">Belongs to the bHLH protein family.</text>
</comment>
<organism evidence="5 6">
    <name type="scientific">Zingiber officinale</name>
    <name type="common">Ginger</name>
    <name type="synonym">Amomum zingiber</name>
    <dbReference type="NCBI Taxonomy" id="94328"/>
    <lineage>
        <taxon>Eukaryota</taxon>
        <taxon>Viridiplantae</taxon>
        <taxon>Streptophyta</taxon>
        <taxon>Embryophyta</taxon>
        <taxon>Tracheophyta</taxon>
        <taxon>Spermatophyta</taxon>
        <taxon>Magnoliopsida</taxon>
        <taxon>Liliopsida</taxon>
        <taxon>Zingiberales</taxon>
        <taxon>Zingiberaceae</taxon>
        <taxon>Zingiber</taxon>
    </lineage>
</organism>
<dbReference type="PANTHER" id="PTHR46807">
    <property type="entry name" value="TRANSCRIPTION FACTOR PIF3"/>
    <property type="match status" value="1"/>
</dbReference>
<keyword evidence="3" id="KW-0804">Transcription</keyword>
<evidence type="ECO:0000256" key="4">
    <source>
        <dbReference type="SAM" id="MobiDB-lite"/>
    </source>
</evidence>
<feature type="region of interest" description="Disordered" evidence="4">
    <location>
        <begin position="384"/>
        <end position="457"/>
    </location>
</feature>
<proteinExistence type="inferred from homology"/>
<reference evidence="5 6" key="1">
    <citation type="submission" date="2020-08" db="EMBL/GenBank/DDBJ databases">
        <title>Plant Genome Project.</title>
        <authorList>
            <person name="Zhang R.-G."/>
        </authorList>
    </citation>
    <scope>NUCLEOTIDE SEQUENCE [LARGE SCALE GENOMIC DNA]</scope>
    <source>
        <tissue evidence="5">Rhizome</tissue>
    </source>
</reference>